<proteinExistence type="predicted"/>
<dbReference type="SUPFAM" id="SSF53649">
    <property type="entry name" value="Alkaline phosphatase-like"/>
    <property type="match status" value="1"/>
</dbReference>
<name>A0A645HHZ5_9ZZZZ</name>
<dbReference type="Gene3D" id="3.40.720.10">
    <property type="entry name" value="Alkaline Phosphatase, subunit A"/>
    <property type="match status" value="1"/>
</dbReference>
<accession>A0A645HHZ5</accession>
<organism evidence="1">
    <name type="scientific">bioreactor metagenome</name>
    <dbReference type="NCBI Taxonomy" id="1076179"/>
    <lineage>
        <taxon>unclassified sequences</taxon>
        <taxon>metagenomes</taxon>
        <taxon>ecological metagenomes</taxon>
    </lineage>
</organism>
<evidence type="ECO:0008006" key="2">
    <source>
        <dbReference type="Google" id="ProtNLM"/>
    </source>
</evidence>
<gene>
    <name evidence="1" type="ORF">SDC9_185534</name>
</gene>
<evidence type="ECO:0000313" key="1">
    <source>
        <dbReference type="EMBL" id="MPN38012.1"/>
    </source>
</evidence>
<dbReference type="AlphaFoldDB" id="A0A645HHZ5"/>
<dbReference type="EMBL" id="VSSQ01092989">
    <property type="protein sequence ID" value="MPN38012.1"/>
    <property type="molecule type" value="Genomic_DNA"/>
</dbReference>
<dbReference type="InterPro" id="IPR017850">
    <property type="entry name" value="Alkaline_phosphatase_core_sf"/>
</dbReference>
<reference evidence="1" key="1">
    <citation type="submission" date="2019-08" db="EMBL/GenBank/DDBJ databases">
        <authorList>
            <person name="Kucharzyk K."/>
            <person name="Murdoch R.W."/>
            <person name="Higgins S."/>
            <person name="Loffler F."/>
        </authorList>
    </citation>
    <scope>NUCLEOTIDE SEQUENCE</scope>
</reference>
<protein>
    <recommendedName>
        <fullName evidence="2">N-sulphoglucosamine sulphohydrolase C-terminal domain-containing protein</fullName>
    </recommendedName>
</protein>
<comment type="caution">
    <text evidence="1">The sequence shown here is derived from an EMBL/GenBank/DDBJ whole genome shotgun (WGS) entry which is preliminary data.</text>
</comment>
<sequence length="125" mass="14639">MMAQQDDEAHAKGIMMRDERYKYISRTLGGDELYDLEADPGETTNRVQDPALMPVLSRMRLDMLKWLQATDDVVPFDYDQRFTPEMLWARVRRMVPAGKEDEVRQMIADNVSFPVLMNYCRTLSE</sequence>